<comment type="caution">
    <text evidence="2">The sequence shown here is derived from an EMBL/GenBank/DDBJ whole genome shotgun (WGS) entry which is preliminary data.</text>
</comment>
<feature type="compositionally biased region" description="Low complexity" evidence="1">
    <location>
        <begin position="60"/>
        <end position="69"/>
    </location>
</feature>
<name>A0AAV8WNW5_9CUCU</name>
<accession>A0AAV8WNW5</accession>
<sequence length="412" mass="47796">MNVAVMAFQDNLDGNNPRYQRNAGRHSNHSKTRNKDHNTNSSASRIRSWQLFYGAIESTSTTSRSSSSTSDKDCNSNKSNNRPSKSSFKDQNLDVNTLTRPPRSQNSLDSHERYISTIKDVSSKIVSDGSIYYHGYPDVAEDIDANNDRTDSVVSPVRSRLPWSYFQAVEKEYSREYCSSDIPVRHYNRFKMTHEYESYTKSRTDNWEAMVKLGWVDKLTKHNLLEYLQNTPHLVSTSRNLTKLANCSRKTGRHNEGRKIPKKKFSTLIGEIWEDLKPEIICHSFRKGVIFSYNSSVVTKEQYDPLAYKRWEEYNKEQTDNAENNAHSEPPAEQETQPGTSEKNPRHRKRLDIIEDEISDKDEIIYDDTDEDIEEEIIKHELLNEDMIEIAKITEDTEIEAWILIVFATKKS</sequence>
<feature type="compositionally biased region" description="Basic residues" evidence="1">
    <location>
        <begin position="23"/>
        <end position="32"/>
    </location>
</feature>
<reference evidence="2" key="1">
    <citation type="journal article" date="2023" name="Insect Mol. Biol.">
        <title>Genome sequencing provides insights into the evolution of gene families encoding plant cell wall-degrading enzymes in longhorned beetles.</title>
        <authorList>
            <person name="Shin N.R."/>
            <person name="Okamura Y."/>
            <person name="Kirsch R."/>
            <person name="Pauchet Y."/>
        </authorList>
    </citation>
    <scope>NUCLEOTIDE SEQUENCE</scope>
    <source>
        <strain evidence="2">RBIC_L_NR</strain>
    </source>
</reference>
<feature type="region of interest" description="Disordered" evidence="1">
    <location>
        <begin position="60"/>
        <end position="111"/>
    </location>
</feature>
<evidence type="ECO:0000313" key="2">
    <source>
        <dbReference type="EMBL" id="KAJ8928129.1"/>
    </source>
</evidence>
<evidence type="ECO:0000256" key="1">
    <source>
        <dbReference type="SAM" id="MobiDB-lite"/>
    </source>
</evidence>
<dbReference type="Proteomes" id="UP001162156">
    <property type="component" value="Unassembled WGS sequence"/>
</dbReference>
<protein>
    <submittedName>
        <fullName evidence="2">Uncharacterized protein</fullName>
    </submittedName>
</protein>
<keyword evidence="3" id="KW-1185">Reference proteome</keyword>
<proteinExistence type="predicted"/>
<feature type="region of interest" description="Disordered" evidence="1">
    <location>
        <begin position="9"/>
        <end position="44"/>
    </location>
</feature>
<dbReference type="EMBL" id="JANEYF010005463">
    <property type="protein sequence ID" value="KAJ8928129.1"/>
    <property type="molecule type" value="Genomic_DNA"/>
</dbReference>
<feature type="region of interest" description="Disordered" evidence="1">
    <location>
        <begin position="318"/>
        <end position="350"/>
    </location>
</feature>
<feature type="compositionally biased region" description="Low complexity" evidence="1">
    <location>
        <begin position="76"/>
        <end position="86"/>
    </location>
</feature>
<dbReference type="AlphaFoldDB" id="A0AAV8WNW5"/>
<evidence type="ECO:0000313" key="3">
    <source>
        <dbReference type="Proteomes" id="UP001162156"/>
    </source>
</evidence>
<gene>
    <name evidence="2" type="ORF">NQ314_019355</name>
</gene>
<organism evidence="2 3">
    <name type="scientific">Rhamnusium bicolor</name>
    <dbReference type="NCBI Taxonomy" id="1586634"/>
    <lineage>
        <taxon>Eukaryota</taxon>
        <taxon>Metazoa</taxon>
        <taxon>Ecdysozoa</taxon>
        <taxon>Arthropoda</taxon>
        <taxon>Hexapoda</taxon>
        <taxon>Insecta</taxon>
        <taxon>Pterygota</taxon>
        <taxon>Neoptera</taxon>
        <taxon>Endopterygota</taxon>
        <taxon>Coleoptera</taxon>
        <taxon>Polyphaga</taxon>
        <taxon>Cucujiformia</taxon>
        <taxon>Chrysomeloidea</taxon>
        <taxon>Cerambycidae</taxon>
        <taxon>Lepturinae</taxon>
        <taxon>Rhagiini</taxon>
        <taxon>Rhamnusium</taxon>
    </lineage>
</organism>
<feature type="compositionally biased region" description="Polar residues" evidence="1">
    <location>
        <begin position="93"/>
        <end position="108"/>
    </location>
</feature>